<gene>
    <name evidence="3" type="ORF">SAMN05428963_12030</name>
</gene>
<dbReference type="PANTHER" id="PTHR22602:SF0">
    <property type="entry name" value="TRANSFERASE CAF17, MITOCHONDRIAL-RELATED"/>
    <property type="match status" value="1"/>
</dbReference>
<organism evidence="3 4">
    <name type="scientific">Consotaella salsifontis</name>
    <dbReference type="NCBI Taxonomy" id="1365950"/>
    <lineage>
        <taxon>Bacteria</taxon>
        <taxon>Pseudomonadati</taxon>
        <taxon>Pseudomonadota</taxon>
        <taxon>Alphaproteobacteria</taxon>
        <taxon>Hyphomicrobiales</taxon>
        <taxon>Aurantimonadaceae</taxon>
        <taxon>Consotaella</taxon>
    </lineage>
</organism>
<dbReference type="AlphaFoldDB" id="A0A1T4T6I4"/>
<dbReference type="RefSeq" id="WP_078710190.1">
    <property type="nucleotide sequence ID" value="NZ_FUXL01000020.1"/>
</dbReference>
<dbReference type="EMBL" id="FUXL01000020">
    <property type="protein sequence ID" value="SKA36084.1"/>
    <property type="molecule type" value="Genomic_DNA"/>
</dbReference>
<protein>
    <recommendedName>
        <fullName evidence="2">CAF17 C-terminal domain-containing protein</fullName>
    </recommendedName>
</protein>
<accession>A0A1T4T6I4</accession>
<dbReference type="OrthoDB" id="9796287at2"/>
<dbReference type="STRING" id="1365950.SAMN05428963_12030"/>
<dbReference type="Proteomes" id="UP000190135">
    <property type="component" value="Unassembled WGS sequence"/>
</dbReference>
<dbReference type="Gene3D" id="3.30.1360.120">
    <property type="entry name" value="Probable tRNA modification gtpase trme, domain 1"/>
    <property type="match status" value="2"/>
</dbReference>
<dbReference type="PANTHER" id="PTHR22602">
    <property type="entry name" value="TRANSFERASE CAF17, MITOCHONDRIAL-RELATED"/>
    <property type="match status" value="1"/>
</dbReference>
<evidence type="ECO:0000256" key="1">
    <source>
        <dbReference type="ARBA" id="ARBA00022946"/>
    </source>
</evidence>
<evidence type="ECO:0000259" key="2">
    <source>
        <dbReference type="Pfam" id="PF25455"/>
    </source>
</evidence>
<proteinExistence type="predicted"/>
<reference evidence="3 4" key="1">
    <citation type="submission" date="2017-02" db="EMBL/GenBank/DDBJ databases">
        <authorList>
            <person name="Peterson S.W."/>
        </authorList>
    </citation>
    <scope>NUCLEOTIDE SEQUENCE [LARGE SCALE GENOMIC DNA]</scope>
    <source>
        <strain evidence="3 4">USBA 369</strain>
    </source>
</reference>
<keyword evidence="4" id="KW-1185">Reference proteome</keyword>
<feature type="domain" description="CAF17 C-terminal" evidence="2">
    <location>
        <begin position="198"/>
        <end position="266"/>
    </location>
</feature>
<dbReference type="GO" id="GO:0016226">
    <property type="term" value="P:iron-sulfur cluster assembly"/>
    <property type="evidence" value="ECO:0007669"/>
    <property type="project" value="TreeGrafter"/>
</dbReference>
<dbReference type="NCBIfam" id="TIGR03317">
    <property type="entry name" value="ygfZ_signature"/>
    <property type="match status" value="1"/>
</dbReference>
<dbReference type="InterPro" id="IPR027266">
    <property type="entry name" value="TrmE/GcvT-like"/>
</dbReference>
<evidence type="ECO:0000313" key="3">
    <source>
        <dbReference type="EMBL" id="SKA36084.1"/>
    </source>
</evidence>
<dbReference type="InterPro" id="IPR045179">
    <property type="entry name" value="YgfZ/GcvT"/>
</dbReference>
<dbReference type="Pfam" id="PF25455">
    <property type="entry name" value="Beta-barrel_CAF17_C"/>
    <property type="match status" value="1"/>
</dbReference>
<dbReference type="InterPro" id="IPR057460">
    <property type="entry name" value="CAF17_C"/>
</dbReference>
<dbReference type="SUPFAM" id="SSF103025">
    <property type="entry name" value="Folate-binding domain"/>
    <property type="match status" value="1"/>
</dbReference>
<name>A0A1T4T6I4_9HYPH</name>
<dbReference type="InterPro" id="IPR017703">
    <property type="entry name" value="YgfZ/GCV_T_CS"/>
</dbReference>
<keyword evidence="1" id="KW-0809">Transit peptide</keyword>
<sequence>MPYARLSDRSLSTVTGEDAEHFLQSILTADVEKVAPGEAVPAALLTPQGKIMFDCLVSRTEQGFRIDCAWDLRDPFAKRLTLYRLRAKVQIEARDEPVFAVWDESALPEQALLDRRFFRGTTARLYASPPLGISEASEEEFLRHRILAGVAEAGSDFSGDEVFPHDVLMDQNRGVSFKKGCFVGQEVVSRMEHRGTARRRLVILEGGQEIARGADVKAGERSIGTVLAASGAHGLALVRTDRLGEARAAGVDVFAGEVQVSASVPPGAAFSIDSSTGSEVE</sequence>
<evidence type="ECO:0000313" key="4">
    <source>
        <dbReference type="Proteomes" id="UP000190135"/>
    </source>
</evidence>